<evidence type="ECO:0000313" key="2">
    <source>
        <dbReference type="EMBL" id="KAK7387649.1"/>
    </source>
</evidence>
<sequence length="130" mass="14236">MQKAPILSLHVLPLVGPSSSSSAQRIDPFISFSKTESVAIADSLLSLTNHLVFSTYSSKARALAPFSQPAQDSMDSIIRFSPPSMPTLGPNLYLHPSYPHTPHKPPKPPYTLSPTKPLEYLDLAKLERIN</sequence>
<evidence type="ECO:0000313" key="3">
    <source>
        <dbReference type="Proteomes" id="UP001386955"/>
    </source>
</evidence>
<name>A0AAN9S1M4_PSOTE</name>
<keyword evidence="3" id="KW-1185">Reference proteome</keyword>
<dbReference type="Proteomes" id="UP001386955">
    <property type="component" value="Unassembled WGS sequence"/>
</dbReference>
<gene>
    <name evidence="2" type="ORF">VNO78_22436</name>
</gene>
<dbReference type="EMBL" id="JAYMYS010000006">
    <property type="protein sequence ID" value="KAK7387649.1"/>
    <property type="molecule type" value="Genomic_DNA"/>
</dbReference>
<organism evidence="2 3">
    <name type="scientific">Psophocarpus tetragonolobus</name>
    <name type="common">Winged bean</name>
    <name type="synonym">Dolichos tetragonolobus</name>
    <dbReference type="NCBI Taxonomy" id="3891"/>
    <lineage>
        <taxon>Eukaryota</taxon>
        <taxon>Viridiplantae</taxon>
        <taxon>Streptophyta</taxon>
        <taxon>Embryophyta</taxon>
        <taxon>Tracheophyta</taxon>
        <taxon>Spermatophyta</taxon>
        <taxon>Magnoliopsida</taxon>
        <taxon>eudicotyledons</taxon>
        <taxon>Gunneridae</taxon>
        <taxon>Pentapetalae</taxon>
        <taxon>rosids</taxon>
        <taxon>fabids</taxon>
        <taxon>Fabales</taxon>
        <taxon>Fabaceae</taxon>
        <taxon>Papilionoideae</taxon>
        <taxon>50 kb inversion clade</taxon>
        <taxon>NPAAA clade</taxon>
        <taxon>indigoferoid/millettioid clade</taxon>
        <taxon>Phaseoleae</taxon>
        <taxon>Psophocarpus</taxon>
    </lineage>
</organism>
<comment type="caution">
    <text evidence="2">The sequence shown here is derived from an EMBL/GenBank/DDBJ whole genome shotgun (WGS) entry which is preliminary data.</text>
</comment>
<reference evidence="2 3" key="1">
    <citation type="submission" date="2024-01" db="EMBL/GenBank/DDBJ databases">
        <title>The genomes of 5 underutilized Papilionoideae crops provide insights into root nodulation and disease resistanc.</title>
        <authorList>
            <person name="Jiang F."/>
        </authorList>
    </citation>
    <scope>NUCLEOTIDE SEQUENCE [LARGE SCALE GENOMIC DNA]</scope>
    <source>
        <strain evidence="2">DUOXIRENSHENG_FW03</strain>
        <tissue evidence="2">Leaves</tissue>
    </source>
</reference>
<proteinExistence type="predicted"/>
<feature type="region of interest" description="Disordered" evidence="1">
    <location>
        <begin position="91"/>
        <end position="112"/>
    </location>
</feature>
<accession>A0AAN9S1M4</accession>
<dbReference type="AlphaFoldDB" id="A0AAN9S1M4"/>
<protein>
    <submittedName>
        <fullName evidence="2">Uncharacterized protein</fullName>
    </submittedName>
</protein>
<evidence type="ECO:0000256" key="1">
    <source>
        <dbReference type="SAM" id="MobiDB-lite"/>
    </source>
</evidence>